<dbReference type="Pfam" id="PF02992">
    <property type="entry name" value="Transposase_21"/>
    <property type="match status" value="1"/>
</dbReference>
<dbReference type="InterPro" id="IPR004242">
    <property type="entry name" value="Transposase_21"/>
</dbReference>
<dbReference type="AlphaFoldDB" id="A0AAP0L9Q4"/>
<dbReference type="Proteomes" id="UP001419268">
    <property type="component" value="Unassembled WGS sequence"/>
</dbReference>
<organism evidence="2 3">
    <name type="scientific">Stephania cephalantha</name>
    <dbReference type="NCBI Taxonomy" id="152367"/>
    <lineage>
        <taxon>Eukaryota</taxon>
        <taxon>Viridiplantae</taxon>
        <taxon>Streptophyta</taxon>
        <taxon>Embryophyta</taxon>
        <taxon>Tracheophyta</taxon>
        <taxon>Spermatophyta</taxon>
        <taxon>Magnoliopsida</taxon>
        <taxon>Ranunculales</taxon>
        <taxon>Menispermaceae</taxon>
        <taxon>Menispermoideae</taxon>
        <taxon>Cissampelideae</taxon>
        <taxon>Stephania</taxon>
    </lineage>
</organism>
<protein>
    <recommendedName>
        <fullName evidence="4">Transposase</fullName>
    </recommendedName>
</protein>
<evidence type="ECO:0000313" key="3">
    <source>
        <dbReference type="Proteomes" id="UP001419268"/>
    </source>
</evidence>
<accession>A0AAP0L9Q4</accession>
<gene>
    <name evidence="2" type="ORF">Scep_001603</name>
</gene>
<sequence>MLSLKLMSGWTDKSFTLLLELLIKAFPQGVRLLNSYYKANKMTTDLDFTYKTWDACPNHCMLFKDENKDIGECVICHASRYKEDDSNDPNTNKNTNANKNGGKRVAAKQVRYFPLKARLKRLFMSSKTSSLMTWHAKERIDDGVLRHPADSQAWKAFDTKNSSFASEIRNVRLGLATDEFNPFRNMSLVHSTWPVVLMCYNLPPWLCMKQPFLILSTLIDGKYGPGDKLDVFTQPLIEELKELWNEGVLTYDASTNEMFKLHAALLWTISDFPAYAYLSGWSTKGKFACPCCNIETKSQWLKYGGKYCFTGHRRFLPMDHKFRRDKFFDGKWEWDNVPNYLTGSGVLHQLDKYEILTEYRKEDLMKKIKVSSVKRRIEEDDEPVIVKNKVHSWKKKVYFSNFRIGSII</sequence>
<evidence type="ECO:0000313" key="2">
    <source>
        <dbReference type="EMBL" id="KAK9166412.1"/>
    </source>
</evidence>
<feature type="region of interest" description="Disordered" evidence="1">
    <location>
        <begin position="83"/>
        <end position="102"/>
    </location>
</feature>
<name>A0AAP0L9Q4_9MAGN</name>
<dbReference type="EMBL" id="JBBNAG010000001">
    <property type="protein sequence ID" value="KAK9166412.1"/>
    <property type="molecule type" value="Genomic_DNA"/>
</dbReference>
<dbReference type="PANTHER" id="PTHR10775">
    <property type="entry name" value="OS08G0208400 PROTEIN"/>
    <property type="match status" value="1"/>
</dbReference>
<feature type="compositionally biased region" description="Low complexity" evidence="1">
    <location>
        <begin position="90"/>
        <end position="100"/>
    </location>
</feature>
<dbReference type="PANTHER" id="PTHR10775:SF182">
    <property type="entry name" value="TRANSPOSON, EN_SPM-LIKE, TRANSPOSASE-ASSOCIATED DOMAIN PROTEIN-RELATED"/>
    <property type="match status" value="1"/>
</dbReference>
<keyword evidence="3" id="KW-1185">Reference proteome</keyword>
<comment type="caution">
    <text evidence="2">The sequence shown here is derived from an EMBL/GenBank/DDBJ whole genome shotgun (WGS) entry which is preliminary data.</text>
</comment>
<reference evidence="2 3" key="1">
    <citation type="submission" date="2024-01" db="EMBL/GenBank/DDBJ databases">
        <title>Genome assemblies of Stephania.</title>
        <authorList>
            <person name="Yang L."/>
        </authorList>
    </citation>
    <scope>NUCLEOTIDE SEQUENCE [LARGE SCALE GENOMIC DNA]</scope>
    <source>
        <strain evidence="2">JXDWG</strain>
        <tissue evidence="2">Leaf</tissue>
    </source>
</reference>
<proteinExistence type="predicted"/>
<evidence type="ECO:0008006" key="4">
    <source>
        <dbReference type="Google" id="ProtNLM"/>
    </source>
</evidence>
<evidence type="ECO:0000256" key="1">
    <source>
        <dbReference type="SAM" id="MobiDB-lite"/>
    </source>
</evidence>